<protein>
    <submittedName>
        <fullName evidence="2">DUF2294 domain-containing protein</fullName>
    </submittedName>
</protein>
<evidence type="ECO:0000313" key="2">
    <source>
        <dbReference type="EMBL" id="MFD2629288.1"/>
    </source>
</evidence>
<accession>A0ABW5Q1A2</accession>
<dbReference type="Pfam" id="PF10057">
    <property type="entry name" value="MpsC"/>
    <property type="match status" value="1"/>
</dbReference>
<proteinExistence type="predicted"/>
<organism evidence="2 3">
    <name type="scientific">Oceanobacillus kapialis</name>
    <dbReference type="NCBI Taxonomy" id="481353"/>
    <lineage>
        <taxon>Bacteria</taxon>
        <taxon>Bacillati</taxon>
        <taxon>Bacillota</taxon>
        <taxon>Bacilli</taxon>
        <taxon>Bacillales</taxon>
        <taxon>Bacillaceae</taxon>
        <taxon>Oceanobacillus</taxon>
    </lineage>
</organism>
<keyword evidence="3" id="KW-1185">Reference proteome</keyword>
<dbReference type="InterPro" id="IPR018745">
    <property type="entry name" value="MpsC"/>
</dbReference>
<evidence type="ECO:0000313" key="3">
    <source>
        <dbReference type="Proteomes" id="UP001597451"/>
    </source>
</evidence>
<comment type="caution">
    <text evidence="2">The sequence shown here is derived from an EMBL/GenBank/DDBJ whole genome shotgun (WGS) entry which is preliminary data.</text>
</comment>
<dbReference type="EMBL" id="JBHUMX010000035">
    <property type="protein sequence ID" value="MFD2629288.1"/>
    <property type="molecule type" value="Genomic_DNA"/>
</dbReference>
<gene>
    <name evidence="2" type="ORF">ACFSUN_10920</name>
</gene>
<dbReference type="RefSeq" id="WP_379562071.1">
    <property type="nucleotide sequence ID" value="NZ_JBHUMX010000035.1"/>
</dbReference>
<evidence type="ECO:0000259" key="1">
    <source>
        <dbReference type="Pfam" id="PF10057"/>
    </source>
</evidence>
<dbReference type="Proteomes" id="UP001597451">
    <property type="component" value="Unassembled WGS sequence"/>
</dbReference>
<name>A0ABW5Q1A2_9BACI</name>
<feature type="domain" description="Na+-translocating membrane potential-generating system MpsC" evidence="1">
    <location>
        <begin position="3"/>
        <end position="106"/>
    </location>
</feature>
<sequence length="230" mass="26372">MEKTLETTLASTTGKLLRDNFGKGPGSIYVSIGKPFITMYLRDFLAPMEQVLLEQGHPLRVQETRDALMKKLIPEIKGIIAAETNEQVNQVYYDWSLEKKTGIIFAEFTPSGSEDVNILENYPEKDSVNEEIIRFTEKAQKSPENLHSYKLNARTIVSKREKIFVQIEQELIRTGFEEQLRLAKRKLEKGLIDIPHLEDLLGLQIDDVFVDWDFSHDAGYVVLVLNTTIK</sequence>
<reference evidence="3" key="1">
    <citation type="journal article" date="2019" name="Int. J. Syst. Evol. Microbiol.">
        <title>The Global Catalogue of Microorganisms (GCM) 10K type strain sequencing project: providing services to taxonomists for standard genome sequencing and annotation.</title>
        <authorList>
            <consortium name="The Broad Institute Genomics Platform"/>
            <consortium name="The Broad Institute Genome Sequencing Center for Infectious Disease"/>
            <person name="Wu L."/>
            <person name="Ma J."/>
        </authorList>
    </citation>
    <scope>NUCLEOTIDE SEQUENCE [LARGE SCALE GENOMIC DNA]</scope>
    <source>
        <strain evidence="3">TISTR 1858</strain>
    </source>
</reference>